<accession>A0A0H2RG30</accession>
<dbReference type="OrthoDB" id="3054074at2759"/>
<evidence type="ECO:0000313" key="1">
    <source>
        <dbReference type="EMBL" id="KLO10507.1"/>
    </source>
</evidence>
<name>A0A0H2RG30_9AGAM</name>
<dbReference type="EMBL" id="KQ086024">
    <property type="protein sequence ID" value="KLO10507.1"/>
    <property type="molecule type" value="Genomic_DNA"/>
</dbReference>
<dbReference type="AlphaFoldDB" id="A0A0H2RG30"/>
<keyword evidence="2" id="KW-1185">Reference proteome</keyword>
<dbReference type="InParanoid" id="A0A0H2RG30"/>
<organism evidence="1 2">
    <name type="scientific">Schizopora paradoxa</name>
    <dbReference type="NCBI Taxonomy" id="27342"/>
    <lineage>
        <taxon>Eukaryota</taxon>
        <taxon>Fungi</taxon>
        <taxon>Dikarya</taxon>
        <taxon>Basidiomycota</taxon>
        <taxon>Agaricomycotina</taxon>
        <taxon>Agaricomycetes</taxon>
        <taxon>Hymenochaetales</taxon>
        <taxon>Schizoporaceae</taxon>
        <taxon>Schizopora</taxon>
    </lineage>
</organism>
<sequence length="473" mass="54707">MDFGPRVSVYMKPSVNEKQDIPLSSLSFLDELQRDDITYSYASSWSSNYTMSNLVGAGRIIGNIYSRAGSSLERGLKSFAYRAGIGRYVKLAKYGLYEMFKSKDPRDHKKACEILLSSAKSSDVGKQLRSFEDILLWFVLSPSKVHSAFNGAFESRNELGEAITFSWRRPGVDYSIEWLYYYKLTSRCLESHRGSFVEATTQFDGAEFQSLDFSHFEGLLSSCGYWNCRGIEDYVQNKGFDDLALVNLATGLITSWELYFSQPETEDGSFSCFRPTYLSFGFILGMTRSLQKVDIGQNDELLEYDARLAVWVATFKLHHILRSSSYYAKHSKERTPIARLVWEDLCVESHPSPKHAELRRNLLRLEDVYGRVMRKRFPPSAESLLYREEKFEAELSLPIPRLVACAYCSDPKGRALDLKRLYWHMPGWYSDRLRSCYEIMVVIERCVLYDKSTCYFCRSHLLNRTRESRSERL</sequence>
<gene>
    <name evidence="1" type="ORF">SCHPADRAFT_892292</name>
</gene>
<evidence type="ECO:0000313" key="2">
    <source>
        <dbReference type="Proteomes" id="UP000053477"/>
    </source>
</evidence>
<protein>
    <submittedName>
        <fullName evidence="1">Uncharacterized protein</fullName>
    </submittedName>
</protein>
<proteinExistence type="predicted"/>
<reference evidence="1 2" key="1">
    <citation type="submission" date="2015-04" db="EMBL/GenBank/DDBJ databases">
        <title>Complete genome sequence of Schizopora paradoxa KUC8140, a cosmopolitan wood degrader in East Asia.</title>
        <authorList>
            <consortium name="DOE Joint Genome Institute"/>
            <person name="Min B."/>
            <person name="Park H."/>
            <person name="Jang Y."/>
            <person name="Kim J.-J."/>
            <person name="Kim K.H."/>
            <person name="Pangilinan J."/>
            <person name="Lipzen A."/>
            <person name="Riley R."/>
            <person name="Grigoriev I.V."/>
            <person name="Spatafora J.W."/>
            <person name="Choi I.-G."/>
        </authorList>
    </citation>
    <scope>NUCLEOTIDE SEQUENCE [LARGE SCALE GENOMIC DNA]</scope>
    <source>
        <strain evidence="1 2">KUC8140</strain>
    </source>
</reference>
<dbReference type="Proteomes" id="UP000053477">
    <property type="component" value="Unassembled WGS sequence"/>
</dbReference>